<reference evidence="2 3" key="1">
    <citation type="submission" date="2018-02" db="EMBL/GenBank/DDBJ databases">
        <title>Sphingobacterium KA21.</title>
        <authorList>
            <person name="Vasarhelyi B.M."/>
            <person name="Deshmukh S."/>
            <person name="Balint B."/>
            <person name="Kukolya J."/>
        </authorList>
    </citation>
    <scope>NUCLEOTIDE SEQUENCE [LARGE SCALE GENOMIC DNA]</scope>
    <source>
        <strain evidence="2 3">Ka21</strain>
    </source>
</reference>
<name>A0ABR9T1V8_9SPHI</name>
<evidence type="ECO:0000313" key="2">
    <source>
        <dbReference type="EMBL" id="MBE8719326.1"/>
    </source>
</evidence>
<accession>A0ABR9T1V8</accession>
<feature type="domain" description="Spore protein YkvP/CgeB glycosyl transferase-like" evidence="1">
    <location>
        <begin position="202"/>
        <end position="338"/>
    </location>
</feature>
<organism evidence="2 3">
    <name type="scientific">Sphingobacterium pedocola</name>
    <dbReference type="NCBI Taxonomy" id="2082722"/>
    <lineage>
        <taxon>Bacteria</taxon>
        <taxon>Pseudomonadati</taxon>
        <taxon>Bacteroidota</taxon>
        <taxon>Sphingobacteriia</taxon>
        <taxon>Sphingobacteriales</taxon>
        <taxon>Sphingobacteriaceae</taxon>
        <taxon>Sphingobacterium</taxon>
    </lineage>
</organism>
<evidence type="ECO:0000259" key="1">
    <source>
        <dbReference type="Pfam" id="PF13524"/>
    </source>
</evidence>
<protein>
    <recommendedName>
        <fullName evidence="1">Spore protein YkvP/CgeB glycosyl transferase-like domain-containing protein</fullName>
    </recommendedName>
</protein>
<dbReference type="Pfam" id="PF13524">
    <property type="entry name" value="Glyco_trans_1_2"/>
    <property type="match status" value="1"/>
</dbReference>
<keyword evidence="3" id="KW-1185">Reference proteome</keyword>
<gene>
    <name evidence="2" type="ORF">C4F40_01100</name>
</gene>
<dbReference type="Proteomes" id="UP000618319">
    <property type="component" value="Unassembled WGS sequence"/>
</dbReference>
<dbReference type="RefSeq" id="WP_196937345.1">
    <property type="nucleotide sequence ID" value="NZ_MU158689.1"/>
</dbReference>
<proteinExistence type="predicted"/>
<dbReference type="EMBL" id="PSKQ01000010">
    <property type="protein sequence ID" value="MBE8719326.1"/>
    <property type="molecule type" value="Genomic_DNA"/>
</dbReference>
<evidence type="ECO:0000313" key="3">
    <source>
        <dbReference type="Proteomes" id="UP000618319"/>
    </source>
</evidence>
<dbReference type="InterPro" id="IPR055259">
    <property type="entry name" value="YkvP/CgeB_Glyco_trans-like"/>
</dbReference>
<sequence>MRILSIGGFNGVSNTCLHRHWALTAIATEIDKINVYEKPINLRYKIANRFFLLNLPIRLPDISNINSKIKSFVSEKNYDIVWIDKGLMINKKTLEYIKQMSPNTKIVSYSPDNMAIRHNQSQNYLSSISSYDFIFTNKSYILNQMLKMGAKNVQFVNNSYEDTFHYPRFLEADDYDRLGGDIGFVGAWEDERCKTILYLVENGLKVRVFGGGKWLEFRGLYPNLTIEAEGLYSDDYAKSFQAFKICLCFLRKMNFDLQTTRSIEIPACGGFMLAERTYEHTALFEEAKEADFFSSNEELFQKCQYYLTHAEKRKKIALAGRLRCVSSGYSNVSTIKRLINSVFNTV</sequence>
<comment type="caution">
    <text evidence="2">The sequence shown here is derived from an EMBL/GenBank/DDBJ whole genome shotgun (WGS) entry which is preliminary data.</text>
</comment>